<keyword evidence="9 14" id="KW-0067">ATP-binding</keyword>
<dbReference type="GO" id="GO:2001295">
    <property type="term" value="P:malonyl-CoA biosynthetic process"/>
    <property type="evidence" value="ECO:0007669"/>
    <property type="project" value="UniProtKB-UniPathway"/>
</dbReference>
<dbReference type="Pfam" id="PF02785">
    <property type="entry name" value="Biotin_carb_C"/>
    <property type="match status" value="1"/>
</dbReference>
<dbReference type="SUPFAM" id="SSF51246">
    <property type="entry name" value="Rudiment single hybrid motif"/>
    <property type="match status" value="1"/>
</dbReference>
<dbReference type="GO" id="GO:0005524">
    <property type="term" value="F:ATP binding"/>
    <property type="evidence" value="ECO:0007669"/>
    <property type="project" value="UniProtKB-UniRule"/>
</dbReference>
<evidence type="ECO:0000313" key="19">
    <source>
        <dbReference type="Proteomes" id="UP000509371"/>
    </source>
</evidence>
<dbReference type="EMBL" id="CP054301">
    <property type="protein sequence ID" value="QKK81860.1"/>
    <property type="molecule type" value="Genomic_DNA"/>
</dbReference>
<dbReference type="InterPro" id="IPR051602">
    <property type="entry name" value="ACC_Biotin_Carboxylase"/>
</dbReference>
<dbReference type="PANTHER" id="PTHR48095">
    <property type="entry name" value="PYRUVATE CARBOXYLASE SUBUNIT A"/>
    <property type="match status" value="1"/>
</dbReference>
<dbReference type="InterPro" id="IPR005482">
    <property type="entry name" value="Biotin_COase_C"/>
</dbReference>
<dbReference type="Pfam" id="PF00289">
    <property type="entry name" value="Biotin_carb_N"/>
    <property type="match status" value="1"/>
</dbReference>
<dbReference type="UniPathway" id="UPA00655">
    <property type="reaction ID" value="UER00711"/>
</dbReference>
<evidence type="ECO:0000259" key="16">
    <source>
        <dbReference type="PROSITE" id="PS50975"/>
    </source>
</evidence>
<evidence type="ECO:0000256" key="6">
    <source>
        <dbReference type="ARBA" id="ARBA00022598"/>
    </source>
</evidence>
<evidence type="ECO:0000256" key="9">
    <source>
        <dbReference type="ARBA" id="ARBA00022840"/>
    </source>
</evidence>
<dbReference type="SUPFAM" id="SSF52440">
    <property type="entry name" value="PreATP-grasp domain"/>
    <property type="match status" value="1"/>
</dbReference>
<dbReference type="PROSITE" id="PS50975">
    <property type="entry name" value="ATP_GRASP"/>
    <property type="match status" value="1"/>
</dbReference>
<dbReference type="Proteomes" id="UP000509371">
    <property type="component" value="Chromosome"/>
</dbReference>
<dbReference type="PROSITE" id="PS00866">
    <property type="entry name" value="CPSASE_1"/>
    <property type="match status" value="1"/>
</dbReference>
<dbReference type="GO" id="GO:0006633">
    <property type="term" value="P:fatty acid biosynthetic process"/>
    <property type="evidence" value="ECO:0007669"/>
    <property type="project" value="UniProtKB-KW"/>
</dbReference>
<dbReference type="EC" id="6.3.4.14" evidence="4 15"/>
<dbReference type="AlphaFoldDB" id="A0A859D3R1"/>
<dbReference type="InterPro" id="IPR011761">
    <property type="entry name" value="ATP-grasp"/>
</dbReference>
<evidence type="ECO:0000256" key="5">
    <source>
        <dbReference type="ARBA" id="ARBA00017242"/>
    </source>
</evidence>
<evidence type="ECO:0000256" key="7">
    <source>
        <dbReference type="ARBA" id="ARBA00022723"/>
    </source>
</evidence>
<dbReference type="Gene3D" id="3.30.470.20">
    <property type="entry name" value="ATP-grasp fold, B domain"/>
    <property type="match status" value="1"/>
</dbReference>
<dbReference type="PANTHER" id="PTHR48095:SF2">
    <property type="entry name" value="BIOTIN CARBOXYLASE, CHLOROPLASTIC"/>
    <property type="match status" value="1"/>
</dbReference>
<dbReference type="InterPro" id="IPR005479">
    <property type="entry name" value="CPAse_ATP-bd"/>
</dbReference>
<evidence type="ECO:0000256" key="11">
    <source>
        <dbReference type="ARBA" id="ARBA00023267"/>
    </source>
</evidence>
<protein>
    <recommendedName>
        <fullName evidence="5 15">Biotin carboxylase</fullName>
        <ecNumber evidence="4 15">6.3.4.14</ecNumber>
    </recommendedName>
    <alternativeName>
        <fullName evidence="12 15">Acetyl-coenzyme A carboxylase biotin carboxylase subunit A</fullName>
    </alternativeName>
</protein>
<name>A0A859D3R1_9GAMM</name>
<organism evidence="18 19">
    <name type="scientific">Marinomonas primoryensis</name>
    <dbReference type="NCBI Taxonomy" id="178399"/>
    <lineage>
        <taxon>Bacteria</taxon>
        <taxon>Pseudomonadati</taxon>
        <taxon>Pseudomonadota</taxon>
        <taxon>Gammaproteobacteria</taxon>
        <taxon>Oceanospirillales</taxon>
        <taxon>Oceanospirillaceae</taxon>
        <taxon>Marinomonas</taxon>
    </lineage>
</organism>
<feature type="domain" description="Biotin carboxylation" evidence="17">
    <location>
        <begin position="4"/>
        <end position="449"/>
    </location>
</feature>
<evidence type="ECO:0000256" key="4">
    <source>
        <dbReference type="ARBA" id="ARBA00013263"/>
    </source>
</evidence>
<dbReference type="KEGG" id="mpri:MP3633_3133"/>
<keyword evidence="15" id="KW-0276">Fatty acid metabolism</keyword>
<feature type="domain" description="ATP-grasp" evidence="16">
    <location>
        <begin position="123"/>
        <end position="320"/>
    </location>
</feature>
<keyword evidence="8 14" id="KW-0547">Nucleotide-binding</keyword>
<proteinExistence type="predicted"/>
<evidence type="ECO:0000256" key="2">
    <source>
        <dbReference type="ARBA" id="ARBA00004956"/>
    </source>
</evidence>
<evidence type="ECO:0000256" key="3">
    <source>
        <dbReference type="ARBA" id="ARBA00011750"/>
    </source>
</evidence>
<keyword evidence="11 15" id="KW-0092">Biotin</keyword>
<dbReference type="FunFam" id="3.30.1490.20:FF:000018">
    <property type="entry name" value="Biotin carboxylase"/>
    <property type="match status" value="1"/>
</dbReference>
<dbReference type="PROSITE" id="PS50979">
    <property type="entry name" value="BC"/>
    <property type="match status" value="1"/>
</dbReference>
<comment type="pathway">
    <text evidence="2 15">Lipid metabolism; malonyl-CoA biosynthesis; malonyl-CoA from acetyl-CoA: step 1/1.</text>
</comment>
<dbReference type="InterPro" id="IPR004549">
    <property type="entry name" value="Acetyl_CoA_COase_biotin_COase"/>
</dbReference>
<evidence type="ECO:0000256" key="14">
    <source>
        <dbReference type="PROSITE-ProRule" id="PRU00409"/>
    </source>
</evidence>
<gene>
    <name evidence="18" type="ORF">MP3633_3133</name>
</gene>
<comment type="subunit">
    <text evidence="3 15">Acetyl-CoA carboxylase is a heterohexamer of biotin carboxyl carrier protein, biotin carboxylase and the two subunits of carboxyl transferase in a 2:2 complex.</text>
</comment>
<dbReference type="SUPFAM" id="SSF56059">
    <property type="entry name" value="Glutathione synthetase ATP-binding domain-like"/>
    <property type="match status" value="1"/>
</dbReference>
<keyword evidence="15" id="KW-0444">Lipid biosynthesis</keyword>
<comment type="catalytic activity">
    <reaction evidence="13 15">
        <text>N(6)-biotinyl-L-lysyl-[protein] + hydrogencarbonate + ATP = N(6)-carboxybiotinyl-L-lysyl-[protein] + ADP + phosphate + H(+)</text>
        <dbReference type="Rhea" id="RHEA:13501"/>
        <dbReference type="Rhea" id="RHEA-COMP:10505"/>
        <dbReference type="Rhea" id="RHEA-COMP:10506"/>
        <dbReference type="ChEBI" id="CHEBI:15378"/>
        <dbReference type="ChEBI" id="CHEBI:17544"/>
        <dbReference type="ChEBI" id="CHEBI:30616"/>
        <dbReference type="ChEBI" id="CHEBI:43474"/>
        <dbReference type="ChEBI" id="CHEBI:83144"/>
        <dbReference type="ChEBI" id="CHEBI:83145"/>
        <dbReference type="ChEBI" id="CHEBI:456216"/>
        <dbReference type="EC" id="6.3.4.14"/>
    </reaction>
</comment>
<sequence>MLNNIKSILIANRGEIALRIVRACKELGVKSVVVYSEADKDSLPVKLADEVLCIGPSPAQQSYQNENSIISAALSFKVDAIHPGYGFLSEKASFAKKCEDNNIIFIGPSSNIIAQMGDKIEARKIATKAGVPTIPGSDGAVKDKTKAFEIAGSVGFPLLIKASAGGGGRGMRVVKSSDTLEKDLNEIMSEAKVAFGDSSVYIEKYLTDIRHIEVQIISDGNNSIHLGERDCTAQRRNQKLVEEAPSPALNEIQRKEICDSAIRLCKEVGYKNVGTVEYVFDNNEKKFYFIEMNTRVQVEHPVTEMITGIDIIKEQIKIADDQTLKIKQCDVVINGHAIECRLNAEDPDNNFMPCPSKVVNFRPANGFGVRMDSHLENGYVISPFYDSMIGKIICWGRDREEAITRMKRALEETEISGVITTAQFQFKLISHEKFKSGDFNTGFVSNFLQK</sequence>
<evidence type="ECO:0000256" key="1">
    <source>
        <dbReference type="ARBA" id="ARBA00003761"/>
    </source>
</evidence>
<dbReference type="InterPro" id="IPR005481">
    <property type="entry name" value="BC-like_N"/>
</dbReference>
<keyword evidence="15" id="KW-0275">Fatty acid biosynthesis</keyword>
<dbReference type="RefSeq" id="WP_176336205.1">
    <property type="nucleotide sequence ID" value="NZ_BAAAEF010000032.1"/>
</dbReference>
<accession>A0A859D3R1</accession>
<dbReference type="Pfam" id="PF02786">
    <property type="entry name" value="CPSase_L_D2"/>
    <property type="match status" value="1"/>
</dbReference>
<evidence type="ECO:0000313" key="18">
    <source>
        <dbReference type="EMBL" id="QKK81860.1"/>
    </source>
</evidence>
<dbReference type="PROSITE" id="PS00867">
    <property type="entry name" value="CPSASE_2"/>
    <property type="match status" value="1"/>
</dbReference>
<dbReference type="GO" id="GO:0004075">
    <property type="term" value="F:biotin carboxylase activity"/>
    <property type="evidence" value="ECO:0007669"/>
    <property type="project" value="UniProtKB-EC"/>
</dbReference>
<reference evidence="18 19" key="1">
    <citation type="submission" date="2020-06" db="EMBL/GenBank/DDBJ databases">
        <authorList>
            <person name="Voronona O.L."/>
            <person name="Aksenova E.I."/>
            <person name="Kunda M.S."/>
            <person name="Semenov A.N."/>
            <person name="Ryzhova N."/>
        </authorList>
    </citation>
    <scope>NUCLEOTIDE SEQUENCE [LARGE SCALE GENOMIC DNA]</scope>
    <source>
        <strain evidence="18 19">MPKMM3633</strain>
    </source>
</reference>
<dbReference type="FunFam" id="3.40.50.20:FF:000010">
    <property type="entry name" value="Propionyl-CoA carboxylase subunit alpha"/>
    <property type="match status" value="1"/>
</dbReference>
<dbReference type="InterPro" id="IPR011054">
    <property type="entry name" value="Rudment_hybrid_motif"/>
</dbReference>
<evidence type="ECO:0000256" key="8">
    <source>
        <dbReference type="ARBA" id="ARBA00022741"/>
    </source>
</evidence>
<dbReference type="InterPro" id="IPR011764">
    <property type="entry name" value="Biotin_carboxylation_dom"/>
</dbReference>
<keyword evidence="10" id="KW-0460">Magnesium</keyword>
<dbReference type="GO" id="GO:0046872">
    <property type="term" value="F:metal ion binding"/>
    <property type="evidence" value="ECO:0007669"/>
    <property type="project" value="UniProtKB-KW"/>
</dbReference>
<keyword evidence="15" id="KW-0443">Lipid metabolism</keyword>
<evidence type="ECO:0000256" key="10">
    <source>
        <dbReference type="ARBA" id="ARBA00022842"/>
    </source>
</evidence>
<dbReference type="SMART" id="SM00878">
    <property type="entry name" value="Biotin_carb_C"/>
    <property type="match status" value="1"/>
</dbReference>
<keyword evidence="7" id="KW-0479">Metal-binding</keyword>
<comment type="function">
    <text evidence="1 15">This protein is a component of the acetyl coenzyme A carboxylase complex; first, biotin carboxylase catalyzes the carboxylation of the carrier protein and then the transcarboxylase transfers the carboxyl group to form malonyl-CoA.</text>
</comment>
<keyword evidence="6 15" id="KW-0436">Ligase</keyword>
<evidence type="ECO:0000259" key="17">
    <source>
        <dbReference type="PROSITE" id="PS50979"/>
    </source>
</evidence>
<dbReference type="InterPro" id="IPR016185">
    <property type="entry name" value="PreATP-grasp_dom_sf"/>
</dbReference>
<evidence type="ECO:0000256" key="15">
    <source>
        <dbReference type="RuleBase" id="RU365063"/>
    </source>
</evidence>
<dbReference type="NCBIfam" id="TIGR00514">
    <property type="entry name" value="accC"/>
    <property type="match status" value="1"/>
</dbReference>
<evidence type="ECO:0000256" key="12">
    <source>
        <dbReference type="ARBA" id="ARBA00033786"/>
    </source>
</evidence>
<evidence type="ECO:0000256" key="13">
    <source>
        <dbReference type="ARBA" id="ARBA00048600"/>
    </source>
</evidence>
<dbReference type="NCBIfam" id="NF006367">
    <property type="entry name" value="PRK08591.1"/>
    <property type="match status" value="1"/>
</dbReference>